<protein>
    <submittedName>
        <fullName evidence="1">Adenylate kinase</fullName>
    </submittedName>
</protein>
<dbReference type="InterPro" id="IPR027417">
    <property type="entry name" value="P-loop_NTPase"/>
</dbReference>
<dbReference type="RefSeq" id="WP_089685038.1">
    <property type="nucleotide sequence ID" value="NZ_FNFO01000008.1"/>
</dbReference>
<evidence type="ECO:0000313" key="1">
    <source>
        <dbReference type="EMBL" id="SDL79996.1"/>
    </source>
</evidence>
<dbReference type="PANTHER" id="PTHR37816">
    <property type="entry name" value="YALI0E33011P"/>
    <property type="match status" value="1"/>
</dbReference>
<dbReference type="AlphaFoldDB" id="A0A1G9N0A5"/>
<proteinExistence type="predicted"/>
<gene>
    <name evidence="1" type="ORF">SAMN05421823_108143</name>
</gene>
<keyword evidence="1" id="KW-0808">Transferase</keyword>
<dbReference type="GO" id="GO:0016301">
    <property type="term" value="F:kinase activity"/>
    <property type="evidence" value="ECO:0007669"/>
    <property type="project" value="UniProtKB-KW"/>
</dbReference>
<dbReference type="InterPro" id="IPR052922">
    <property type="entry name" value="Cytidylate_Kinase-2"/>
</dbReference>
<dbReference type="SUPFAM" id="SSF52540">
    <property type="entry name" value="P-loop containing nucleoside triphosphate hydrolases"/>
    <property type="match status" value="1"/>
</dbReference>
<dbReference type="PANTHER" id="PTHR37816:SF2">
    <property type="entry name" value="DNA TOPOLOGY MODULATION PROTEIN FLAR-RELATED PROTEIN"/>
    <property type="match status" value="1"/>
</dbReference>
<accession>A0A1G9N0A5</accession>
<dbReference type="Gene3D" id="3.40.50.300">
    <property type="entry name" value="P-loop containing nucleotide triphosphate hydrolases"/>
    <property type="match status" value="1"/>
</dbReference>
<dbReference type="NCBIfam" id="NF004861">
    <property type="entry name" value="PRK06217.1"/>
    <property type="match status" value="1"/>
</dbReference>
<sequence length="181" mass="20852">MRIHIFGASGSGVTTLGNRLAAALGCPYFDADAYYWEESDPPFTIRRDPVVRNDRLREALSAQAAWVLGGSLVSWGPEWPLRFDLAVFIWIPPSVRLERLRSREHKRYGDIIRTDPVRRRQYEAFIAWAARYDDSTFRGRSLVVHETWMSALPCPVLQLRGDMTVEHRVQAVMQHVQTLKL</sequence>
<organism evidence="1 2">
    <name type="scientific">Catalinimonas alkaloidigena</name>
    <dbReference type="NCBI Taxonomy" id="1075417"/>
    <lineage>
        <taxon>Bacteria</taxon>
        <taxon>Pseudomonadati</taxon>
        <taxon>Bacteroidota</taxon>
        <taxon>Cytophagia</taxon>
        <taxon>Cytophagales</taxon>
        <taxon>Catalimonadaceae</taxon>
        <taxon>Catalinimonas</taxon>
    </lineage>
</organism>
<name>A0A1G9N0A5_9BACT</name>
<dbReference type="EMBL" id="FNFO01000008">
    <property type="protein sequence ID" value="SDL79996.1"/>
    <property type="molecule type" value="Genomic_DNA"/>
</dbReference>
<keyword evidence="2" id="KW-1185">Reference proteome</keyword>
<keyword evidence="1" id="KW-0418">Kinase</keyword>
<dbReference type="STRING" id="1075417.SAMN05421823_108143"/>
<dbReference type="OrthoDB" id="9813917at2"/>
<dbReference type="Proteomes" id="UP000198510">
    <property type="component" value="Unassembled WGS sequence"/>
</dbReference>
<evidence type="ECO:0000313" key="2">
    <source>
        <dbReference type="Proteomes" id="UP000198510"/>
    </source>
</evidence>
<dbReference type="Pfam" id="PF13238">
    <property type="entry name" value="AAA_18"/>
    <property type="match status" value="1"/>
</dbReference>
<reference evidence="1 2" key="1">
    <citation type="submission" date="2016-10" db="EMBL/GenBank/DDBJ databases">
        <authorList>
            <person name="de Groot N.N."/>
        </authorList>
    </citation>
    <scope>NUCLEOTIDE SEQUENCE [LARGE SCALE GENOMIC DNA]</scope>
    <source>
        <strain evidence="1 2">DSM 25186</strain>
    </source>
</reference>